<dbReference type="OrthoDB" id="179194at2"/>
<evidence type="ECO:0000313" key="2">
    <source>
        <dbReference type="Proteomes" id="UP000036367"/>
    </source>
</evidence>
<dbReference type="Gene3D" id="3.40.50.12780">
    <property type="entry name" value="N-terminal domain of ligase-like"/>
    <property type="match status" value="1"/>
</dbReference>
<dbReference type="EMBL" id="LECT01000001">
    <property type="protein sequence ID" value="KLU07944.1"/>
    <property type="molecule type" value="Genomic_DNA"/>
</dbReference>
<reference evidence="1" key="1">
    <citation type="submission" date="2015-05" db="EMBL/GenBank/DDBJ databases">
        <title>Permanent draft genome of Rhodopirellula islandicus K833.</title>
        <authorList>
            <person name="Kizina J."/>
            <person name="Richter M."/>
            <person name="Glockner F.O."/>
            <person name="Harder J."/>
        </authorList>
    </citation>
    <scope>NUCLEOTIDE SEQUENCE [LARGE SCALE GENOMIC DNA]</scope>
    <source>
        <strain evidence="1">K833</strain>
    </source>
</reference>
<evidence type="ECO:0000313" key="1">
    <source>
        <dbReference type="EMBL" id="KLU07944.1"/>
    </source>
</evidence>
<dbReference type="InterPro" id="IPR042099">
    <property type="entry name" value="ANL_N_sf"/>
</dbReference>
<dbReference type="AlphaFoldDB" id="A0A0J1ER55"/>
<organism evidence="1 2">
    <name type="scientific">Rhodopirellula islandica</name>
    <dbReference type="NCBI Taxonomy" id="595434"/>
    <lineage>
        <taxon>Bacteria</taxon>
        <taxon>Pseudomonadati</taxon>
        <taxon>Planctomycetota</taxon>
        <taxon>Planctomycetia</taxon>
        <taxon>Pirellulales</taxon>
        <taxon>Pirellulaceae</taxon>
        <taxon>Rhodopirellula</taxon>
    </lineage>
</organism>
<accession>A0A0J1ER55</accession>
<dbReference type="Proteomes" id="UP000036367">
    <property type="component" value="Unassembled WGS sequence"/>
</dbReference>
<proteinExistence type="predicted"/>
<dbReference type="RefSeq" id="WP_047812277.1">
    <property type="nucleotide sequence ID" value="NZ_LECT01000001.1"/>
</dbReference>
<comment type="caution">
    <text evidence="1">The sequence shown here is derived from an EMBL/GenBank/DDBJ whole genome shotgun (WGS) entry which is preliminary data.</text>
</comment>
<dbReference type="PATRIC" id="fig|595434.4.peg.116"/>
<name>A0A0J1ER55_RHOIS</name>
<keyword evidence="2" id="KW-1185">Reference proteome</keyword>
<dbReference type="SUPFAM" id="SSF56801">
    <property type="entry name" value="Acetyl-CoA synthetase-like"/>
    <property type="match status" value="1"/>
</dbReference>
<gene>
    <name evidence="1" type="ORF">RISK_000123</name>
</gene>
<dbReference type="STRING" id="595434.RISK_000123"/>
<sequence length="380" mass="42544">MSLVEGAPAPINPEVQAAAAKALDQLNEHTLKTVHWHFSDETGSPFWLEKKAELNFDPLTDVKSFDDLKKFPHFEDEWLRGGPINRWVPKGHAGKPVYVFETGGTTGVPKSRMVIEDHWKDYELFSDTLPDEYFPQGSNWLMLGPSGPRRLRLAVEHLAQHRGGICFCIDLDPRWVVKLIKKGWMEHLEEYKKHCIDQAITILTAGHDVKCMFATPKLLESLSEGLEDKGTSLAEVGIKGIFSGGTEFTPQWTRFAVEEMLGGPPEEGGVFMTPTYGNTLMGLACSKPISAADGYKISYYAPQPRAVTEVVQFDDYNAKVGYGETGRVKLYTLTDEFFVPGFMERDEGEREQPFETYPWDGVSGVRPFHELAGATTVGVY</sequence>
<protein>
    <submittedName>
        <fullName evidence="1">Uncharacterized protein</fullName>
    </submittedName>
</protein>